<evidence type="ECO:0000256" key="4">
    <source>
        <dbReference type="ARBA" id="ARBA00023163"/>
    </source>
</evidence>
<dbReference type="GO" id="GO:0006351">
    <property type="term" value="P:DNA-templated transcription"/>
    <property type="evidence" value="ECO:0007669"/>
    <property type="project" value="TreeGrafter"/>
</dbReference>
<dbReference type="EMBL" id="WUMU01000011">
    <property type="protein sequence ID" value="MXN18276.1"/>
    <property type="molecule type" value="Genomic_DNA"/>
</dbReference>
<dbReference type="SUPFAM" id="SSF53850">
    <property type="entry name" value="Periplasmic binding protein-like II"/>
    <property type="match status" value="1"/>
</dbReference>
<dbReference type="Pfam" id="PF00126">
    <property type="entry name" value="HTH_1"/>
    <property type="match status" value="1"/>
</dbReference>
<keyword evidence="7" id="KW-1185">Reference proteome</keyword>
<dbReference type="InterPro" id="IPR058163">
    <property type="entry name" value="LysR-type_TF_proteobact-type"/>
</dbReference>
<dbReference type="InterPro" id="IPR005119">
    <property type="entry name" value="LysR_subst-bd"/>
</dbReference>
<dbReference type="Pfam" id="PF03466">
    <property type="entry name" value="LysR_substrate"/>
    <property type="match status" value="1"/>
</dbReference>
<sequence length="292" mass="31466">MTERLPSLNALCAFEATARLGSMALAAEELCVTPGAVSQQIRTLERDLGSALFIRRPRQITLTETGAALFPAARSAFRILREASAAARARPGGRVVTLGCTADFAAHWLLPRLPRFERRHPEVDLRLSTSNRVMPFGAEGLDLSVRHGLGRWPGLRAERLLDDALVAVCSPAYLAARGPFTTASLARATFLHDEHRYDWPLWLEAAGLSGPQAPAGPLFRDSGTIEAALAGHGLALLRRSLIAPLLEEGRLVAPFPQGLASDLAYYLVAPGDLPTHGPVAALHAWLREEAGR</sequence>
<evidence type="ECO:0000256" key="3">
    <source>
        <dbReference type="ARBA" id="ARBA00023125"/>
    </source>
</evidence>
<accession>A0A6L7G4C2</accession>
<dbReference type="CDD" id="cd08432">
    <property type="entry name" value="PBP2_GcdR_TrpI_HvrB_AmpR_like"/>
    <property type="match status" value="1"/>
</dbReference>
<dbReference type="GO" id="GO:0043565">
    <property type="term" value="F:sequence-specific DNA binding"/>
    <property type="evidence" value="ECO:0007669"/>
    <property type="project" value="TreeGrafter"/>
</dbReference>
<dbReference type="Proteomes" id="UP000477911">
    <property type="component" value="Unassembled WGS sequence"/>
</dbReference>
<dbReference type="InterPro" id="IPR036388">
    <property type="entry name" value="WH-like_DNA-bd_sf"/>
</dbReference>
<evidence type="ECO:0000256" key="2">
    <source>
        <dbReference type="ARBA" id="ARBA00023015"/>
    </source>
</evidence>
<dbReference type="RefSeq" id="WP_160894411.1">
    <property type="nucleotide sequence ID" value="NZ_WUMU01000011.1"/>
</dbReference>
<evidence type="ECO:0000313" key="7">
    <source>
        <dbReference type="Proteomes" id="UP000477911"/>
    </source>
</evidence>
<dbReference type="InterPro" id="IPR036390">
    <property type="entry name" value="WH_DNA-bd_sf"/>
</dbReference>
<keyword evidence="4" id="KW-0804">Transcription</keyword>
<dbReference type="PROSITE" id="PS50931">
    <property type="entry name" value="HTH_LYSR"/>
    <property type="match status" value="1"/>
</dbReference>
<dbReference type="PANTHER" id="PTHR30537">
    <property type="entry name" value="HTH-TYPE TRANSCRIPTIONAL REGULATOR"/>
    <property type="match status" value="1"/>
</dbReference>
<evidence type="ECO:0000259" key="5">
    <source>
        <dbReference type="PROSITE" id="PS50931"/>
    </source>
</evidence>
<keyword evidence="2" id="KW-0805">Transcription regulation</keyword>
<dbReference type="SUPFAM" id="SSF46785">
    <property type="entry name" value="Winged helix' DNA-binding domain"/>
    <property type="match status" value="1"/>
</dbReference>
<feature type="domain" description="HTH lysR-type" evidence="5">
    <location>
        <begin position="6"/>
        <end position="63"/>
    </location>
</feature>
<evidence type="ECO:0000256" key="1">
    <source>
        <dbReference type="ARBA" id="ARBA00009437"/>
    </source>
</evidence>
<protein>
    <submittedName>
        <fullName evidence="6">LysR family transcriptional regulator</fullName>
    </submittedName>
</protein>
<dbReference type="Gene3D" id="1.10.10.10">
    <property type="entry name" value="Winged helix-like DNA-binding domain superfamily/Winged helix DNA-binding domain"/>
    <property type="match status" value="1"/>
</dbReference>
<dbReference type="Gene3D" id="3.40.190.10">
    <property type="entry name" value="Periplasmic binding protein-like II"/>
    <property type="match status" value="2"/>
</dbReference>
<proteinExistence type="inferred from homology"/>
<dbReference type="InterPro" id="IPR000847">
    <property type="entry name" value="LysR_HTH_N"/>
</dbReference>
<gene>
    <name evidence="6" type="ORF">GR170_10545</name>
</gene>
<dbReference type="GO" id="GO:0003700">
    <property type="term" value="F:DNA-binding transcription factor activity"/>
    <property type="evidence" value="ECO:0007669"/>
    <property type="project" value="InterPro"/>
</dbReference>
<reference evidence="6 7" key="1">
    <citation type="submission" date="2019-12" db="EMBL/GenBank/DDBJ databases">
        <authorList>
            <person name="Li M."/>
        </authorList>
    </citation>
    <scope>NUCLEOTIDE SEQUENCE [LARGE SCALE GENOMIC DNA]</scope>
    <source>
        <strain evidence="6 7">GBMRC 2024</strain>
    </source>
</reference>
<dbReference type="AlphaFoldDB" id="A0A6L7G4C2"/>
<dbReference type="PANTHER" id="PTHR30537:SF74">
    <property type="entry name" value="HTH-TYPE TRANSCRIPTIONAL REGULATOR TRPI"/>
    <property type="match status" value="1"/>
</dbReference>
<keyword evidence="3" id="KW-0238">DNA-binding</keyword>
<evidence type="ECO:0000313" key="6">
    <source>
        <dbReference type="EMBL" id="MXN18276.1"/>
    </source>
</evidence>
<organism evidence="6 7">
    <name type="scientific">Pseudooceanicola albus</name>
    <dbReference type="NCBI Taxonomy" id="2692189"/>
    <lineage>
        <taxon>Bacteria</taxon>
        <taxon>Pseudomonadati</taxon>
        <taxon>Pseudomonadota</taxon>
        <taxon>Alphaproteobacteria</taxon>
        <taxon>Rhodobacterales</taxon>
        <taxon>Paracoccaceae</taxon>
        <taxon>Pseudooceanicola</taxon>
    </lineage>
</organism>
<comment type="caution">
    <text evidence="6">The sequence shown here is derived from an EMBL/GenBank/DDBJ whole genome shotgun (WGS) entry which is preliminary data.</text>
</comment>
<name>A0A6L7G4C2_9RHOB</name>
<comment type="similarity">
    <text evidence="1">Belongs to the LysR transcriptional regulatory family.</text>
</comment>